<name>A0A9Q6HM40_9STAP</name>
<dbReference type="EMBL" id="PZFQ01000055">
    <property type="protein sequence ID" value="PTI73933.1"/>
    <property type="molecule type" value="Genomic_DNA"/>
</dbReference>
<dbReference type="AlphaFoldDB" id="A0A9Q6HM40"/>
<protein>
    <submittedName>
        <fullName evidence="1">Uncharacterized protein</fullName>
    </submittedName>
</protein>
<gene>
    <name evidence="1" type="ORF">BU058_12355</name>
</gene>
<dbReference type="RefSeq" id="WP_107545381.1">
    <property type="nucleotide sequence ID" value="NZ_PZFQ01000055.1"/>
</dbReference>
<reference evidence="1 2" key="1">
    <citation type="journal article" date="2016" name="Front. Microbiol.">
        <title>Comprehensive Phylogenetic Analysis of Bovine Non-aureus Staphylococci Species Based on Whole-Genome Sequencing.</title>
        <authorList>
            <person name="Naushad S."/>
            <person name="Barkema H.W."/>
            <person name="Luby C."/>
            <person name="Condas L.A."/>
            <person name="Nobrega D.B."/>
            <person name="Carson D.A."/>
            <person name="De Buck J."/>
        </authorList>
    </citation>
    <scope>NUCLEOTIDE SEQUENCE [LARGE SCALE GENOMIC DNA]</scope>
    <source>
        <strain evidence="1 2">SNUC 1231</strain>
    </source>
</reference>
<sequence>MAINLKSKVSIFNKSTQELADIFYIPNNHKITKVIEIMRTQNLADSDSTFLKIYDFYFCK</sequence>
<accession>A0A9Q6HM40</accession>
<evidence type="ECO:0000313" key="1">
    <source>
        <dbReference type="EMBL" id="PTI73933.1"/>
    </source>
</evidence>
<organism evidence="1 2">
    <name type="scientific">Staphylococcus succinus</name>
    <dbReference type="NCBI Taxonomy" id="61015"/>
    <lineage>
        <taxon>Bacteria</taxon>
        <taxon>Bacillati</taxon>
        <taxon>Bacillota</taxon>
        <taxon>Bacilli</taxon>
        <taxon>Bacillales</taxon>
        <taxon>Staphylococcaceae</taxon>
        <taxon>Staphylococcus</taxon>
    </lineage>
</organism>
<dbReference type="Proteomes" id="UP000241960">
    <property type="component" value="Unassembled WGS sequence"/>
</dbReference>
<comment type="caution">
    <text evidence="1">The sequence shown here is derived from an EMBL/GenBank/DDBJ whole genome shotgun (WGS) entry which is preliminary data.</text>
</comment>
<proteinExistence type="predicted"/>
<evidence type="ECO:0000313" key="2">
    <source>
        <dbReference type="Proteomes" id="UP000241960"/>
    </source>
</evidence>